<dbReference type="InterPro" id="IPR010496">
    <property type="entry name" value="AL/BT2_dom"/>
</dbReference>
<dbReference type="STRING" id="1605367.AFM12_00260"/>
<organism evidence="3 4">
    <name type="scientific">Jiulongibacter sediminis</name>
    <dbReference type="NCBI Taxonomy" id="1605367"/>
    <lineage>
        <taxon>Bacteria</taxon>
        <taxon>Pseudomonadati</taxon>
        <taxon>Bacteroidota</taxon>
        <taxon>Cytophagia</taxon>
        <taxon>Cytophagales</taxon>
        <taxon>Leadbetterellaceae</taxon>
        <taxon>Jiulongibacter</taxon>
    </lineage>
</organism>
<sequence length="272" mass="31386">MKNFKILSVLLLFLIAFTNCKENPKESENWISLFNGKDLTGWDIKISGHELNDNYNNTFIVEDSIIKVNYAEYDTFTHEFGHLYYNKPFSHYRLKMEYRIFGELTPGSPYYAEANSGIMLHSQSAASQELNQNFPASIEFQFLSRIDSSDRATGNLANPGTHVVKDGKLWTDHMMYADGPTFEDQWVSIEAVVLGDSIVHHIVEGDTVLTYTKPQIGGWEQEDETQWVEDKTWYIENLGKPLKEGYIALQAEGHPVWFRNIKLLDLSHQYKK</sequence>
<proteinExistence type="predicted"/>
<dbReference type="RefSeq" id="WP_055143009.1">
    <property type="nucleotide sequence ID" value="NZ_CAKZPM010000010.1"/>
</dbReference>
<protein>
    <recommendedName>
        <fullName evidence="2">3-keto-alpha-glucoside-1,2-lyase/3-keto-2-hydroxy-glucal hydratase domain-containing protein</fullName>
    </recommendedName>
</protein>
<dbReference type="AlphaFoldDB" id="A0A0P7C6S1"/>
<dbReference type="OrthoDB" id="9787527at2"/>
<feature type="domain" description="3-keto-alpha-glucoside-1,2-lyase/3-keto-2-hydroxy-glucal hydratase" evidence="2">
    <location>
        <begin position="30"/>
        <end position="263"/>
    </location>
</feature>
<keyword evidence="1" id="KW-0732">Signal</keyword>
<evidence type="ECO:0000313" key="4">
    <source>
        <dbReference type="Proteomes" id="UP000050454"/>
    </source>
</evidence>
<keyword evidence="4" id="KW-1185">Reference proteome</keyword>
<feature type="signal peptide" evidence="1">
    <location>
        <begin position="1"/>
        <end position="21"/>
    </location>
</feature>
<dbReference type="Proteomes" id="UP000050454">
    <property type="component" value="Unassembled WGS sequence"/>
</dbReference>
<accession>A0A0P7C6S1</accession>
<dbReference type="PATRIC" id="fig|1605367.3.peg.1374"/>
<dbReference type="GO" id="GO:0016787">
    <property type="term" value="F:hydrolase activity"/>
    <property type="evidence" value="ECO:0007669"/>
    <property type="project" value="InterPro"/>
</dbReference>
<gene>
    <name evidence="3" type="ORF">AFM12_00260</name>
</gene>
<evidence type="ECO:0000259" key="2">
    <source>
        <dbReference type="Pfam" id="PF06439"/>
    </source>
</evidence>
<dbReference type="Pfam" id="PF06439">
    <property type="entry name" value="3keto-disac_hyd"/>
    <property type="match status" value="1"/>
</dbReference>
<feature type="chain" id="PRO_5006136656" description="3-keto-alpha-glucoside-1,2-lyase/3-keto-2-hydroxy-glucal hydratase domain-containing protein" evidence="1">
    <location>
        <begin position="22"/>
        <end position="272"/>
    </location>
</feature>
<reference evidence="3 4" key="1">
    <citation type="submission" date="2015-07" db="EMBL/GenBank/DDBJ databases">
        <title>The draft genome sequence of Leadbetterella sp. JN14-9.</title>
        <authorList>
            <person name="Liu Y."/>
            <person name="Du J."/>
            <person name="Shao Z."/>
        </authorList>
    </citation>
    <scope>NUCLEOTIDE SEQUENCE [LARGE SCALE GENOMIC DNA]</scope>
    <source>
        <strain evidence="3 4">JN14-9</strain>
    </source>
</reference>
<evidence type="ECO:0000313" key="3">
    <source>
        <dbReference type="EMBL" id="KPM49122.1"/>
    </source>
</evidence>
<name>A0A0P7C6S1_9BACT</name>
<evidence type="ECO:0000256" key="1">
    <source>
        <dbReference type="SAM" id="SignalP"/>
    </source>
</evidence>
<dbReference type="Gene3D" id="2.60.120.560">
    <property type="entry name" value="Exo-inulinase, domain 1"/>
    <property type="match status" value="1"/>
</dbReference>
<dbReference type="EMBL" id="LGTQ01000005">
    <property type="protein sequence ID" value="KPM49122.1"/>
    <property type="molecule type" value="Genomic_DNA"/>
</dbReference>
<comment type="caution">
    <text evidence="3">The sequence shown here is derived from an EMBL/GenBank/DDBJ whole genome shotgun (WGS) entry which is preliminary data.</text>
</comment>